<dbReference type="Pfam" id="PF16103">
    <property type="entry name" value="DUF4822"/>
    <property type="match status" value="1"/>
</dbReference>
<reference evidence="3" key="1">
    <citation type="submission" date="2022-08" db="EMBL/GenBank/DDBJ databases">
        <title>Multi-unit outbreak of Pandoraea commovens among non-cystic fibrosis intensive care patients from 2019 to 2021 in Berlin, Germany.</title>
        <authorList>
            <person name="Menzel P."/>
        </authorList>
    </citation>
    <scope>NUCLEOTIDE SEQUENCE</scope>
    <source>
        <strain evidence="3">LB-19-202-79</strain>
    </source>
</reference>
<dbReference type="EMBL" id="CP102780">
    <property type="protein sequence ID" value="UVA81975.1"/>
    <property type="molecule type" value="Genomic_DNA"/>
</dbReference>
<feature type="domain" description="DUF4822" evidence="2">
    <location>
        <begin position="33"/>
        <end position="160"/>
    </location>
</feature>
<keyword evidence="4" id="KW-1185">Reference proteome</keyword>
<organism evidence="3 4">
    <name type="scientific">Pandoraea commovens</name>
    <dbReference type="NCBI Taxonomy" id="2508289"/>
    <lineage>
        <taxon>Bacteria</taxon>
        <taxon>Pseudomonadati</taxon>
        <taxon>Pseudomonadota</taxon>
        <taxon>Betaproteobacteria</taxon>
        <taxon>Burkholderiales</taxon>
        <taxon>Burkholderiaceae</taxon>
        <taxon>Pandoraea</taxon>
    </lineage>
</organism>
<dbReference type="RefSeq" id="WP_257960024.1">
    <property type="nucleotide sequence ID" value="NZ_CP102780.1"/>
</dbReference>
<gene>
    <name evidence="3" type="ORF">NTU39_13710</name>
</gene>
<dbReference type="InterPro" id="IPR032247">
    <property type="entry name" value="DUF4822"/>
</dbReference>
<protein>
    <submittedName>
        <fullName evidence="3">DUF4822 domain-containing protein</fullName>
    </submittedName>
</protein>
<keyword evidence="1" id="KW-0732">Signal</keyword>
<accession>A0ABY5QN53</accession>
<sequence length="169" mass="19042">MKRISTYGLLLWFATVMLPAAHAERAADIDPAALTSTVWQTTAVYEGEDRSRNVMDRYPGVVGISIWDASSNRFEYFDPATGLSRRTQGGEGYFLITGDRRHQINAFDAGGKPLVRRLEVLNEHEFTYSRVVPRNMVDGNPNVTIRVVHTPYVGSFSIHFSERESTSTR</sequence>
<name>A0ABY5QN53_9BURK</name>
<evidence type="ECO:0000313" key="3">
    <source>
        <dbReference type="EMBL" id="UVA81975.1"/>
    </source>
</evidence>
<dbReference type="Proteomes" id="UP001058980">
    <property type="component" value="Chromosome"/>
</dbReference>
<evidence type="ECO:0000256" key="1">
    <source>
        <dbReference type="SAM" id="SignalP"/>
    </source>
</evidence>
<evidence type="ECO:0000259" key="2">
    <source>
        <dbReference type="Pfam" id="PF16103"/>
    </source>
</evidence>
<evidence type="ECO:0000313" key="4">
    <source>
        <dbReference type="Proteomes" id="UP001058980"/>
    </source>
</evidence>
<feature type="chain" id="PRO_5046132772" evidence="1">
    <location>
        <begin position="24"/>
        <end position="169"/>
    </location>
</feature>
<proteinExistence type="predicted"/>
<feature type="signal peptide" evidence="1">
    <location>
        <begin position="1"/>
        <end position="23"/>
    </location>
</feature>
<dbReference type="Gene3D" id="2.40.128.540">
    <property type="entry name" value="Domain of unknown function DUF4822"/>
    <property type="match status" value="1"/>
</dbReference>